<feature type="domain" description="Imm33-like" evidence="1">
    <location>
        <begin position="4"/>
        <end position="105"/>
    </location>
</feature>
<dbReference type="OrthoDB" id="7063432at2"/>
<organism evidence="2 3">
    <name type="scientific">Paenibacillus chitinolyticus</name>
    <dbReference type="NCBI Taxonomy" id="79263"/>
    <lineage>
        <taxon>Bacteria</taxon>
        <taxon>Bacillati</taxon>
        <taxon>Bacillota</taxon>
        <taxon>Bacilli</taxon>
        <taxon>Bacillales</taxon>
        <taxon>Paenibacillaceae</taxon>
        <taxon>Paenibacillus</taxon>
    </lineage>
</organism>
<proteinExistence type="predicted"/>
<gene>
    <name evidence="2" type="ORF">PC41400_17245</name>
</gene>
<dbReference type="EMBL" id="CP026520">
    <property type="protein sequence ID" value="QAV19321.1"/>
    <property type="molecule type" value="Genomic_DNA"/>
</dbReference>
<dbReference type="KEGG" id="pchi:PC41400_17245"/>
<dbReference type="AlphaFoldDB" id="A0A410WYP8"/>
<dbReference type="Proteomes" id="UP000288943">
    <property type="component" value="Chromosome"/>
</dbReference>
<accession>A0A410WYP8</accession>
<evidence type="ECO:0000313" key="3">
    <source>
        <dbReference type="Proteomes" id="UP000288943"/>
    </source>
</evidence>
<name>A0A410WYP8_9BACL</name>
<evidence type="ECO:0000313" key="2">
    <source>
        <dbReference type="EMBL" id="QAV19321.1"/>
    </source>
</evidence>
<protein>
    <recommendedName>
        <fullName evidence="1">Imm33-like domain-containing protein</fullName>
    </recommendedName>
</protein>
<dbReference type="Pfam" id="PF24719">
    <property type="entry name" value="Imm33-like"/>
    <property type="match status" value="1"/>
</dbReference>
<evidence type="ECO:0000259" key="1">
    <source>
        <dbReference type="Pfam" id="PF24719"/>
    </source>
</evidence>
<sequence>MDAQKAVCKKYKADFLAANHDLKLGIALNVKEGIVPIHGLRINPEGDTTGWYIWAGEEFSEDPDFFVPLHVEHIDEWNPEIKRYLGLAPGWRFIIANNYEDVWFDPNLLESRGEAND</sequence>
<reference evidence="2 3" key="1">
    <citation type="submission" date="2018-01" db="EMBL/GenBank/DDBJ databases">
        <title>The whole genome sequencing and assembly of Paenibacillus chitinolyticus KCCM 41400 strain.</title>
        <authorList>
            <person name="Kim J.-Y."/>
            <person name="Park M.-K."/>
            <person name="Lee Y.-J."/>
            <person name="Yi H."/>
            <person name="Bahn Y.-S."/>
            <person name="Kim J.F."/>
            <person name="Lee D.-W."/>
        </authorList>
    </citation>
    <scope>NUCLEOTIDE SEQUENCE [LARGE SCALE GENOMIC DNA]</scope>
    <source>
        <strain evidence="2 3">KCCM 41400</strain>
    </source>
</reference>
<dbReference type="InterPro" id="IPR056509">
    <property type="entry name" value="Imm33-like"/>
</dbReference>